<accession>A0A9E7LBP4</accession>
<organism evidence="1 2">
    <name type="scientific">Rhodococcus phage Mbo2</name>
    <dbReference type="NCBI Taxonomy" id="2936911"/>
    <lineage>
        <taxon>Viruses</taxon>
        <taxon>Duplodnaviria</taxon>
        <taxon>Heunggongvirae</taxon>
        <taxon>Uroviricota</taxon>
        <taxon>Caudoviricetes</taxon>
        <taxon>Caudoviricetes incertae sedis</taxon>
        <taxon>Mboduovirus</taxon>
        <taxon>Mboduovirus mbo2</taxon>
    </lineage>
</organism>
<dbReference type="Proteomes" id="UP001057233">
    <property type="component" value="Segment"/>
</dbReference>
<protein>
    <submittedName>
        <fullName evidence="1">Uncharacterized protein</fullName>
    </submittedName>
</protein>
<dbReference type="EMBL" id="ON191531">
    <property type="protein sequence ID" value="URG17486.1"/>
    <property type="molecule type" value="Genomic_DNA"/>
</dbReference>
<name>A0A9E7LBP4_9CAUD</name>
<gene>
    <name evidence="1" type="ORF">Mbo2_116</name>
</gene>
<evidence type="ECO:0000313" key="2">
    <source>
        <dbReference type="Proteomes" id="UP001057233"/>
    </source>
</evidence>
<evidence type="ECO:0000313" key="1">
    <source>
        <dbReference type="EMBL" id="URG17486.1"/>
    </source>
</evidence>
<proteinExistence type="predicted"/>
<sequence>MRGCIWCLENWDEEDLTLLDSGEVVCPECLEEFQ</sequence>
<reference evidence="1" key="1">
    <citation type="submission" date="2022-04" db="EMBL/GenBank/DDBJ databases">
        <authorList>
            <person name="Hwangbo M."/>
            <person name="Wang B."/>
            <person name="Gill J.J."/>
            <person name="Chu K.-H."/>
            <person name="Young R."/>
        </authorList>
    </citation>
    <scope>NUCLEOTIDE SEQUENCE</scope>
</reference>
<keyword evidence="2" id="KW-1185">Reference proteome</keyword>